<reference evidence="2 3" key="1">
    <citation type="journal article" date="2020" name="Phytopathology">
        <title>Genome Sequence Resources of Colletotrichum truncatum, C. plurivorum, C. musicola, and C. sojae: Four Species Pathogenic to Soybean (Glycine max).</title>
        <authorList>
            <person name="Rogerio F."/>
            <person name="Boufleur T.R."/>
            <person name="Ciampi-Guillardi M."/>
            <person name="Sukno S.A."/>
            <person name="Thon M.R."/>
            <person name="Massola Junior N.S."/>
            <person name="Baroncelli R."/>
        </authorList>
    </citation>
    <scope>NUCLEOTIDE SEQUENCE [LARGE SCALE GENOMIC DNA]</scope>
    <source>
        <strain evidence="2 3">LFN0009</strain>
    </source>
</reference>
<feature type="region of interest" description="Disordered" evidence="1">
    <location>
        <begin position="1"/>
        <end position="21"/>
    </location>
</feature>
<sequence>MTRNSVPIDRNGSFAKTPADNATRTAGNADLDKFIRDVIYSLTDELKNGEISKDAFARIMVVVTDKRPQLPGATRDILPQEDRAASLESLIKTDPNTNVDALPSGNNADELPVKRARHARGGRGRGKRRISAVDSPAAQPAPRMSGPTDIVACSDYGCHLLYSGGVGIATHRDVNHYLRNWFVRLREREPVLKSVSVAGLMKILRLDKHYKLGRVVVERQEDGHDMVKISDNTLAKMIESAAARDGPIDELRLPAGVCSWIDANGPYHTDIIADVEELCRDVDDTTVMRTFNISDYNWHDFLERPAGPPSPCIRIVG</sequence>
<dbReference type="Proteomes" id="UP000652219">
    <property type="component" value="Unassembled WGS sequence"/>
</dbReference>
<evidence type="ECO:0000256" key="1">
    <source>
        <dbReference type="SAM" id="MobiDB-lite"/>
    </source>
</evidence>
<keyword evidence="3" id="KW-1185">Reference proteome</keyword>
<evidence type="ECO:0000313" key="2">
    <source>
        <dbReference type="EMBL" id="KAF6808878.1"/>
    </source>
</evidence>
<comment type="caution">
    <text evidence="2">The sequence shown here is derived from an EMBL/GenBank/DDBJ whole genome shotgun (WGS) entry which is preliminary data.</text>
</comment>
<feature type="compositionally biased region" description="Basic residues" evidence="1">
    <location>
        <begin position="117"/>
        <end position="130"/>
    </location>
</feature>
<dbReference type="AlphaFoldDB" id="A0A8H6MUK9"/>
<proteinExistence type="predicted"/>
<dbReference type="EMBL" id="WIGN01000110">
    <property type="protein sequence ID" value="KAF6808878.1"/>
    <property type="molecule type" value="Genomic_DNA"/>
</dbReference>
<organism evidence="2 3">
    <name type="scientific">Colletotrichum sojae</name>
    <dbReference type="NCBI Taxonomy" id="2175907"/>
    <lineage>
        <taxon>Eukaryota</taxon>
        <taxon>Fungi</taxon>
        <taxon>Dikarya</taxon>
        <taxon>Ascomycota</taxon>
        <taxon>Pezizomycotina</taxon>
        <taxon>Sordariomycetes</taxon>
        <taxon>Hypocreomycetidae</taxon>
        <taxon>Glomerellales</taxon>
        <taxon>Glomerellaceae</taxon>
        <taxon>Colletotrichum</taxon>
        <taxon>Colletotrichum orchidearum species complex</taxon>
    </lineage>
</organism>
<gene>
    <name evidence="2" type="ORF">CSOJ01_07240</name>
</gene>
<feature type="region of interest" description="Disordered" evidence="1">
    <location>
        <begin position="117"/>
        <end position="146"/>
    </location>
</feature>
<accession>A0A8H6MUK9</accession>
<protein>
    <submittedName>
        <fullName evidence="2">Uncharacterized protein</fullName>
    </submittedName>
</protein>
<evidence type="ECO:0000313" key="3">
    <source>
        <dbReference type="Proteomes" id="UP000652219"/>
    </source>
</evidence>
<name>A0A8H6MUK9_9PEZI</name>